<evidence type="ECO:0000313" key="1">
    <source>
        <dbReference type="EMBL" id="KAK9702858.1"/>
    </source>
</evidence>
<sequence length="103" mass="12024">MPISYCDDRLCFLDKLKPIAGIFARRGVQVSKQREGVFQDFVKYSRVNSTEGLSLTSCALPPSFKQMERDMMCSSNLFAFFIPFDHWISLLITDRNFLMNFFF</sequence>
<evidence type="ECO:0000313" key="2">
    <source>
        <dbReference type="Proteomes" id="UP001479436"/>
    </source>
</evidence>
<reference evidence="1 2" key="1">
    <citation type="submission" date="2023-04" db="EMBL/GenBank/DDBJ databases">
        <title>Genome of Basidiobolus ranarum AG-B5.</title>
        <authorList>
            <person name="Stajich J.E."/>
            <person name="Carter-House D."/>
            <person name="Gryganskyi A."/>
        </authorList>
    </citation>
    <scope>NUCLEOTIDE SEQUENCE [LARGE SCALE GENOMIC DNA]</scope>
    <source>
        <strain evidence="1 2">AG-B5</strain>
    </source>
</reference>
<comment type="caution">
    <text evidence="1">The sequence shown here is derived from an EMBL/GenBank/DDBJ whole genome shotgun (WGS) entry which is preliminary data.</text>
</comment>
<proteinExistence type="predicted"/>
<keyword evidence="2" id="KW-1185">Reference proteome</keyword>
<protein>
    <submittedName>
        <fullName evidence="1">Uncharacterized protein</fullName>
    </submittedName>
</protein>
<gene>
    <name evidence="1" type="ORF">K7432_011031</name>
</gene>
<organism evidence="1 2">
    <name type="scientific">Basidiobolus ranarum</name>
    <dbReference type="NCBI Taxonomy" id="34480"/>
    <lineage>
        <taxon>Eukaryota</taxon>
        <taxon>Fungi</taxon>
        <taxon>Fungi incertae sedis</taxon>
        <taxon>Zoopagomycota</taxon>
        <taxon>Entomophthoromycotina</taxon>
        <taxon>Basidiobolomycetes</taxon>
        <taxon>Basidiobolales</taxon>
        <taxon>Basidiobolaceae</taxon>
        <taxon>Basidiobolus</taxon>
    </lineage>
</organism>
<dbReference type="Proteomes" id="UP001479436">
    <property type="component" value="Unassembled WGS sequence"/>
</dbReference>
<accession>A0ABR2VVC8</accession>
<name>A0ABR2VVC8_9FUNG</name>
<dbReference type="EMBL" id="JASJQH010007687">
    <property type="protein sequence ID" value="KAK9702858.1"/>
    <property type="molecule type" value="Genomic_DNA"/>
</dbReference>